<evidence type="ECO:0000256" key="5">
    <source>
        <dbReference type="ARBA" id="ARBA00022989"/>
    </source>
</evidence>
<feature type="transmembrane region" description="Helical" evidence="8">
    <location>
        <begin position="181"/>
        <end position="200"/>
    </location>
</feature>
<proteinExistence type="inferred from homology"/>
<comment type="similarity">
    <text evidence="2 7">Belongs to the sodium:solute symporter (SSF) (TC 2.A.21) family.</text>
</comment>
<gene>
    <name evidence="9" type="ORF">GCM10023167_09870</name>
</gene>
<evidence type="ECO:0000256" key="7">
    <source>
        <dbReference type="RuleBase" id="RU362091"/>
    </source>
</evidence>
<dbReference type="CDD" id="cd10322">
    <property type="entry name" value="SLC5sbd"/>
    <property type="match status" value="1"/>
</dbReference>
<evidence type="ECO:0000256" key="4">
    <source>
        <dbReference type="ARBA" id="ARBA00022692"/>
    </source>
</evidence>
<dbReference type="InterPro" id="IPR001734">
    <property type="entry name" value="Na/solute_symporter"/>
</dbReference>
<evidence type="ECO:0000256" key="8">
    <source>
        <dbReference type="SAM" id="Phobius"/>
    </source>
</evidence>
<dbReference type="Proteomes" id="UP001500642">
    <property type="component" value="Unassembled WGS sequence"/>
</dbReference>
<feature type="transmembrane region" description="Helical" evidence="8">
    <location>
        <begin position="220"/>
        <end position="241"/>
    </location>
</feature>
<dbReference type="InterPro" id="IPR038377">
    <property type="entry name" value="Na/Glc_symporter_sf"/>
</dbReference>
<dbReference type="Pfam" id="PF00474">
    <property type="entry name" value="SSF"/>
    <property type="match status" value="1"/>
</dbReference>
<keyword evidence="4 8" id="KW-0812">Transmembrane</keyword>
<name>A0ABP8J8S2_9MICO</name>
<comment type="subcellular location">
    <subcellularLocation>
        <location evidence="1">Membrane</location>
        <topology evidence="1">Multi-pass membrane protein</topology>
    </subcellularLocation>
</comment>
<dbReference type="PROSITE" id="PS50283">
    <property type="entry name" value="NA_SOLUT_SYMP_3"/>
    <property type="match status" value="1"/>
</dbReference>
<keyword evidence="6 8" id="KW-0472">Membrane</keyword>
<feature type="transmembrane region" description="Helical" evidence="8">
    <location>
        <begin position="307"/>
        <end position="325"/>
    </location>
</feature>
<evidence type="ECO:0000256" key="6">
    <source>
        <dbReference type="ARBA" id="ARBA00023136"/>
    </source>
</evidence>
<organism evidence="9 10">
    <name type="scientific">Brevibacterium pityocampae</name>
    <dbReference type="NCBI Taxonomy" id="506594"/>
    <lineage>
        <taxon>Bacteria</taxon>
        <taxon>Bacillati</taxon>
        <taxon>Actinomycetota</taxon>
        <taxon>Actinomycetes</taxon>
        <taxon>Micrococcales</taxon>
        <taxon>Brevibacteriaceae</taxon>
        <taxon>Brevibacterium</taxon>
    </lineage>
</organism>
<feature type="transmembrane region" description="Helical" evidence="8">
    <location>
        <begin position="411"/>
        <end position="429"/>
    </location>
</feature>
<feature type="transmembrane region" description="Helical" evidence="8">
    <location>
        <begin position="262"/>
        <end position="287"/>
    </location>
</feature>
<evidence type="ECO:0000313" key="9">
    <source>
        <dbReference type="EMBL" id="GAA4386693.1"/>
    </source>
</evidence>
<feature type="transmembrane region" description="Helical" evidence="8">
    <location>
        <begin position="76"/>
        <end position="95"/>
    </location>
</feature>
<evidence type="ECO:0000313" key="10">
    <source>
        <dbReference type="Proteomes" id="UP001500642"/>
    </source>
</evidence>
<evidence type="ECO:0000256" key="1">
    <source>
        <dbReference type="ARBA" id="ARBA00004141"/>
    </source>
</evidence>
<dbReference type="RefSeq" id="WP_345030362.1">
    <property type="nucleotide sequence ID" value="NZ_BAABGL010000004.1"/>
</dbReference>
<dbReference type="Gene3D" id="1.20.1730.10">
    <property type="entry name" value="Sodium/glucose cotransporter"/>
    <property type="match status" value="1"/>
</dbReference>
<protein>
    <submittedName>
        <fullName evidence="9">Sodium:solute symporter family protein</fullName>
    </submittedName>
</protein>
<evidence type="ECO:0000256" key="2">
    <source>
        <dbReference type="ARBA" id="ARBA00006434"/>
    </source>
</evidence>
<evidence type="ECO:0000256" key="3">
    <source>
        <dbReference type="ARBA" id="ARBA00022448"/>
    </source>
</evidence>
<comment type="caution">
    <text evidence="9">The sequence shown here is derived from an EMBL/GenBank/DDBJ whole genome shotgun (WGS) entry which is preliminary data.</text>
</comment>
<feature type="transmembrane region" description="Helical" evidence="8">
    <location>
        <begin position="47"/>
        <end position="70"/>
    </location>
</feature>
<feature type="transmembrane region" description="Helical" evidence="8">
    <location>
        <begin position="151"/>
        <end position="169"/>
    </location>
</feature>
<feature type="transmembrane region" description="Helical" evidence="8">
    <location>
        <begin position="504"/>
        <end position="525"/>
    </location>
</feature>
<keyword evidence="3" id="KW-0813">Transport</keyword>
<dbReference type="EMBL" id="BAABGL010000004">
    <property type="protein sequence ID" value="GAA4386693.1"/>
    <property type="molecule type" value="Genomic_DNA"/>
</dbReference>
<keyword evidence="5 8" id="KW-1133">Transmembrane helix</keyword>
<feature type="transmembrane region" description="Helical" evidence="8">
    <location>
        <begin position="380"/>
        <end position="404"/>
    </location>
</feature>
<keyword evidence="10" id="KW-1185">Reference proteome</keyword>
<sequence length="548" mass="57740">MTAVGLWTIGLASAYTLWLVVGGRVALRRRETGRAGFFVGGRTFSPWTVAFCITGLFSGSSFIAIVELSYRTGVSAVWYGVAETVQVLLIALLLVKPLREKLVVTVTGIIGDRFGRAAKAISSIITGLTFPMYSVATTIAFASALHMVTGLTLPLSIAVTAAVLLAFLSSGGMHSVAFSQTMNVIMISLMFAVGVWAITVSPGFGGIADFRTGNPEMFDLSSAGVSLIAAWFGTFVINVPLAQAAFQMSMSASSPENGQKGLYRAAIIGVPLILLGVFLGVAAAAIVPDAALPLVAIPEYIVGVLPAWAAGLFFVGLWACALGWAGPCQFSGATSLGRDLGSALNPRATEAQLVRYTRWALVGLTIVMVMFALLRSEQSAWWNVMAWTLRNGATFAPVLAAFFWPLATRSAVLTALLAGFGSGLTWYTLSDFDPTAFFLGIHPVWVGMIANLTGLTVVTLIHRRWGTVPVGRRRQRGQAFLLLAAVMLTLSVFVWPWLAGHGLIGMALFIVVVALFAATVSLTVAAPGRGEKAEAADPAETHSAPTGG</sequence>
<dbReference type="PANTHER" id="PTHR48086:SF7">
    <property type="entry name" value="SODIUM-SOLUTE SYMPORTER-RELATED"/>
    <property type="match status" value="1"/>
</dbReference>
<feature type="transmembrane region" description="Helical" evidence="8">
    <location>
        <begin position="120"/>
        <end position="145"/>
    </location>
</feature>
<reference evidence="10" key="1">
    <citation type="journal article" date="2019" name="Int. J. Syst. Evol. Microbiol.">
        <title>The Global Catalogue of Microorganisms (GCM) 10K type strain sequencing project: providing services to taxonomists for standard genome sequencing and annotation.</title>
        <authorList>
            <consortium name="The Broad Institute Genomics Platform"/>
            <consortium name="The Broad Institute Genome Sequencing Center for Infectious Disease"/>
            <person name="Wu L."/>
            <person name="Ma J."/>
        </authorList>
    </citation>
    <scope>NUCLEOTIDE SEQUENCE [LARGE SCALE GENOMIC DNA]</scope>
    <source>
        <strain evidence="10">JCM 17808</strain>
    </source>
</reference>
<feature type="transmembrane region" description="Helical" evidence="8">
    <location>
        <begin position="356"/>
        <end position="374"/>
    </location>
</feature>
<dbReference type="InterPro" id="IPR050277">
    <property type="entry name" value="Sodium:Solute_Symporter"/>
</dbReference>
<dbReference type="PANTHER" id="PTHR48086">
    <property type="entry name" value="SODIUM/PROLINE SYMPORTER-RELATED"/>
    <property type="match status" value="1"/>
</dbReference>
<feature type="transmembrane region" description="Helical" evidence="8">
    <location>
        <begin position="6"/>
        <end position="27"/>
    </location>
</feature>
<accession>A0ABP8J8S2</accession>
<feature type="transmembrane region" description="Helical" evidence="8">
    <location>
        <begin position="435"/>
        <end position="458"/>
    </location>
</feature>
<feature type="transmembrane region" description="Helical" evidence="8">
    <location>
        <begin position="479"/>
        <end position="498"/>
    </location>
</feature>